<dbReference type="InterPro" id="IPR001584">
    <property type="entry name" value="Integrase_cat-core"/>
</dbReference>
<dbReference type="InterPro" id="IPR012337">
    <property type="entry name" value="RNaseH-like_sf"/>
</dbReference>
<dbReference type="SUPFAM" id="SSF56672">
    <property type="entry name" value="DNA/RNA polymerases"/>
    <property type="match status" value="1"/>
</dbReference>
<dbReference type="Gene3D" id="3.10.20.370">
    <property type="match status" value="1"/>
</dbReference>
<dbReference type="GO" id="GO:0015074">
    <property type="term" value="P:DNA integration"/>
    <property type="evidence" value="ECO:0007669"/>
    <property type="project" value="InterPro"/>
</dbReference>
<dbReference type="AlphaFoldDB" id="A0A2I0KWP1"/>
<dbReference type="Gene3D" id="3.30.420.10">
    <property type="entry name" value="Ribonuclease H-like superfamily/Ribonuclease H"/>
    <property type="match status" value="1"/>
</dbReference>
<dbReference type="PANTHER" id="PTHR35046">
    <property type="entry name" value="ZINC KNUCKLE (CCHC-TYPE) FAMILY PROTEIN"/>
    <property type="match status" value="1"/>
</dbReference>
<dbReference type="GO" id="GO:0003676">
    <property type="term" value="F:nucleic acid binding"/>
    <property type="evidence" value="ECO:0007669"/>
    <property type="project" value="InterPro"/>
</dbReference>
<protein>
    <recommendedName>
        <fullName evidence="1">Integrase catalytic domain-containing protein</fullName>
    </recommendedName>
</protein>
<evidence type="ECO:0000259" key="1">
    <source>
        <dbReference type="PROSITE" id="PS50994"/>
    </source>
</evidence>
<dbReference type="Proteomes" id="UP000233551">
    <property type="component" value="Unassembled WGS sequence"/>
</dbReference>
<organism evidence="2 3">
    <name type="scientific">Punica granatum</name>
    <name type="common">Pomegranate</name>
    <dbReference type="NCBI Taxonomy" id="22663"/>
    <lineage>
        <taxon>Eukaryota</taxon>
        <taxon>Viridiplantae</taxon>
        <taxon>Streptophyta</taxon>
        <taxon>Embryophyta</taxon>
        <taxon>Tracheophyta</taxon>
        <taxon>Spermatophyta</taxon>
        <taxon>Magnoliopsida</taxon>
        <taxon>eudicotyledons</taxon>
        <taxon>Gunneridae</taxon>
        <taxon>Pentapetalae</taxon>
        <taxon>rosids</taxon>
        <taxon>malvids</taxon>
        <taxon>Myrtales</taxon>
        <taxon>Lythraceae</taxon>
        <taxon>Punica</taxon>
    </lineage>
</organism>
<comment type="caution">
    <text evidence="2">The sequence shown here is derived from an EMBL/GenBank/DDBJ whole genome shotgun (WGS) entry which is preliminary data.</text>
</comment>
<accession>A0A2I0KWP1</accession>
<dbReference type="InterPro" id="IPR043502">
    <property type="entry name" value="DNA/RNA_pol_sf"/>
</dbReference>
<dbReference type="SUPFAM" id="SSF53098">
    <property type="entry name" value="Ribonuclease H-like"/>
    <property type="match status" value="1"/>
</dbReference>
<dbReference type="EMBL" id="PGOL01000305">
    <property type="protein sequence ID" value="PKI72895.1"/>
    <property type="molecule type" value="Genomic_DNA"/>
</dbReference>
<dbReference type="InterPro" id="IPR036397">
    <property type="entry name" value="RNaseH_sf"/>
</dbReference>
<proteinExistence type="predicted"/>
<dbReference type="PROSITE" id="PS50994">
    <property type="entry name" value="INTEGRASE"/>
    <property type="match status" value="1"/>
</dbReference>
<evidence type="ECO:0000313" key="3">
    <source>
        <dbReference type="Proteomes" id="UP000233551"/>
    </source>
</evidence>
<dbReference type="PANTHER" id="PTHR35046:SF26">
    <property type="entry name" value="RNA-DIRECTED DNA POLYMERASE"/>
    <property type="match status" value="1"/>
</dbReference>
<feature type="domain" description="Integrase catalytic" evidence="1">
    <location>
        <begin position="33"/>
        <end position="151"/>
    </location>
</feature>
<name>A0A2I0KWP1_PUNGR</name>
<gene>
    <name evidence="2" type="ORF">CRG98_006697</name>
</gene>
<evidence type="ECO:0000313" key="2">
    <source>
        <dbReference type="EMBL" id="PKI72895.1"/>
    </source>
</evidence>
<dbReference type="InterPro" id="IPR041577">
    <property type="entry name" value="RT_RNaseH_2"/>
</dbReference>
<dbReference type="Pfam" id="PF17919">
    <property type="entry name" value="RT_RNaseH_2"/>
    <property type="match status" value="1"/>
</dbReference>
<keyword evidence="3" id="KW-1185">Reference proteome</keyword>
<reference evidence="2 3" key="1">
    <citation type="submission" date="2017-11" db="EMBL/GenBank/DDBJ databases">
        <title>De-novo sequencing of pomegranate (Punica granatum L.) genome.</title>
        <authorList>
            <person name="Akparov Z."/>
            <person name="Amiraslanov A."/>
            <person name="Hajiyeva S."/>
            <person name="Abbasov M."/>
            <person name="Kaur K."/>
            <person name="Hamwieh A."/>
            <person name="Solovyev V."/>
            <person name="Salamov A."/>
            <person name="Braich B."/>
            <person name="Kosarev P."/>
            <person name="Mahmoud A."/>
            <person name="Hajiyev E."/>
            <person name="Babayeva S."/>
            <person name="Izzatullayeva V."/>
            <person name="Mammadov A."/>
            <person name="Mammadov A."/>
            <person name="Sharifova S."/>
            <person name="Ojaghi J."/>
            <person name="Eynullazada K."/>
            <person name="Bayramov B."/>
            <person name="Abdulazimova A."/>
            <person name="Shahmuradov I."/>
        </authorList>
    </citation>
    <scope>NUCLEOTIDE SEQUENCE [LARGE SCALE GENOMIC DNA]</scope>
    <source>
        <strain evidence="3">cv. AG2017</strain>
        <tissue evidence="2">Leaf</tissue>
    </source>
</reference>
<sequence>MTATLVLALPDFEDEFVIEADAFGTIIGAVLSQKGRPLAFLSKGLNESKKSWSTYEKEMLAILEAGLLRSQGRDSIMVIVDRLSKYAHFIALGHPYSAKEVTEAFIRGIVRLHGIPELIVTNRDHIFVSSFWRELFKLHGTKLKMSSAYHQ</sequence>
<dbReference type="STRING" id="22663.A0A2I0KWP1"/>